<keyword evidence="11" id="KW-1015">Disulfide bond</keyword>
<dbReference type="GO" id="GO:1905475">
    <property type="term" value="P:regulation of protein localization to membrane"/>
    <property type="evidence" value="ECO:0007669"/>
    <property type="project" value="TreeGrafter"/>
</dbReference>
<keyword evidence="9 16" id="KW-0654">Proteoglycan</keyword>
<dbReference type="GO" id="GO:0016477">
    <property type="term" value="P:cell migration"/>
    <property type="evidence" value="ECO:0007669"/>
    <property type="project" value="TreeGrafter"/>
</dbReference>
<dbReference type="PANTHER" id="PTHR10822">
    <property type="entry name" value="GLYPICAN"/>
    <property type="match status" value="1"/>
</dbReference>
<evidence type="ECO:0000313" key="19">
    <source>
        <dbReference type="Proteomes" id="UP000518266"/>
    </source>
</evidence>
<comment type="subcellular location">
    <subcellularLocation>
        <location evidence="2 16">Cell membrane</location>
        <topology evidence="2 16">Lipid-anchor</topology>
        <topology evidence="2 16">GPI-anchor</topology>
    </subcellularLocation>
    <subcellularLocation>
        <location evidence="1">Secreted</location>
        <location evidence="1">Extracellular space</location>
    </subcellularLocation>
</comment>
<dbReference type="EMBL" id="JAAKFY010000004">
    <property type="protein sequence ID" value="KAF3858334.1"/>
    <property type="molecule type" value="Genomic_DNA"/>
</dbReference>
<comment type="similarity">
    <text evidence="3 15">Belongs to the glypican family.</text>
</comment>
<dbReference type="PANTHER" id="PTHR10822:SF8">
    <property type="entry name" value="GLYPICAN-1"/>
    <property type="match status" value="1"/>
</dbReference>
<proteinExistence type="inferred from homology"/>
<dbReference type="AlphaFoldDB" id="A0A7J5Z951"/>
<evidence type="ECO:0000256" key="11">
    <source>
        <dbReference type="ARBA" id="ARBA00023157"/>
    </source>
</evidence>
<evidence type="ECO:0000256" key="2">
    <source>
        <dbReference type="ARBA" id="ARBA00004609"/>
    </source>
</evidence>
<dbReference type="GO" id="GO:0005886">
    <property type="term" value="C:plasma membrane"/>
    <property type="evidence" value="ECO:0007669"/>
    <property type="project" value="UniProtKB-SubCell"/>
</dbReference>
<evidence type="ECO:0000256" key="1">
    <source>
        <dbReference type="ARBA" id="ARBA00004239"/>
    </source>
</evidence>
<keyword evidence="10 16" id="KW-0472">Membrane</keyword>
<keyword evidence="13 16" id="KW-0357">Heparan sulfate</keyword>
<comment type="caution">
    <text evidence="18">The sequence shown here is derived from an EMBL/GenBank/DDBJ whole genome shotgun (WGS) entry which is preliminary data.</text>
</comment>
<keyword evidence="14 16" id="KW-0449">Lipoprotein</keyword>
<organism evidence="18 19">
    <name type="scientific">Dissostichus mawsoni</name>
    <name type="common">Antarctic cod</name>
    <dbReference type="NCBI Taxonomy" id="36200"/>
    <lineage>
        <taxon>Eukaryota</taxon>
        <taxon>Metazoa</taxon>
        <taxon>Chordata</taxon>
        <taxon>Craniata</taxon>
        <taxon>Vertebrata</taxon>
        <taxon>Euteleostomi</taxon>
        <taxon>Actinopterygii</taxon>
        <taxon>Neopterygii</taxon>
        <taxon>Teleostei</taxon>
        <taxon>Neoteleostei</taxon>
        <taxon>Acanthomorphata</taxon>
        <taxon>Eupercaria</taxon>
        <taxon>Perciformes</taxon>
        <taxon>Notothenioidei</taxon>
        <taxon>Nototheniidae</taxon>
        <taxon>Dissostichus</taxon>
    </lineage>
</organism>
<dbReference type="InterPro" id="IPR001863">
    <property type="entry name" value="Glypican"/>
</dbReference>
<evidence type="ECO:0000256" key="4">
    <source>
        <dbReference type="ARBA" id="ARBA00014714"/>
    </source>
</evidence>
<evidence type="ECO:0000256" key="8">
    <source>
        <dbReference type="ARBA" id="ARBA00022729"/>
    </source>
</evidence>
<evidence type="ECO:0000256" key="7">
    <source>
        <dbReference type="ARBA" id="ARBA00022622"/>
    </source>
</evidence>
<name>A0A7J5Z951_DISMA</name>
<evidence type="ECO:0000256" key="10">
    <source>
        <dbReference type="ARBA" id="ARBA00023136"/>
    </source>
</evidence>
<evidence type="ECO:0000256" key="14">
    <source>
        <dbReference type="ARBA" id="ARBA00023288"/>
    </source>
</evidence>
<evidence type="ECO:0000256" key="12">
    <source>
        <dbReference type="ARBA" id="ARBA00023180"/>
    </source>
</evidence>
<dbReference type="Pfam" id="PF01153">
    <property type="entry name" value="Glypican"/>
    <property type="match status" value="1"/>
</dbReference>
<evidence type="ECO:0000256" key="13">
    <source>
        <dbReference type="ARBA" id="ARBA00023207"/>
    </source>
</evidence>
<dbReference type="GO" id="GO:0045202">
    <property type="term" value="C:synapse"/>
    <property type="evidence" value="ECO:0007669"/>
    <property type="project" value="TreeGrafter"/>
</dbReference>
<keyword evidence="8" id="KW-0732">Signal</keyword>
<evidence type="ECO:0000256" key="15">
    <source>
        <dbReference type="RuleBase" id="RU003518"/>
    </source>
</evidence>
<accession>A0A7J5Z951</accession>
<evidence type="ECO:0000256" key="17">
    <source>
        <dbReference type="SAM" id="MobiDB-lite"/>
    </source>
</evidence>
<dbReference type="PROSITE" id="PS01207">
    <property type="entry name" value="GLYPICAN"/>
    <property type="match status" value="1"/>
</dbReference>
<comment type="function">
    <text evidence="16">Cell surface proteoglycan.</text>
</comment>
<dbReference type="GO" id="GO:0098552">
    <property type="term" value="C:side of membrane"/>
    <property type="evidence" value="ECO:0007669"/>
    <property type="project" value="UniProtKB-KW"/>
</dbReference>
<dbReference type="InterPro" id="IPR019803">
    <property type="entry name" value="Glypican_CS"/>
</dbReference>
<protein>
    <recommendedName>
        <fullName evidence="4">Glypican-1</fullName>
    </recommendedName>
</protein>
<keyword evidence="19" id="KW-1185">Reference proteome</keyword>
<feature type="compositionally biased region" description="Acidic residues" evidence="17">
    <location>
        <begin position="74"/>
        <end position="88"/>
    </location>
</feature>
<gene>
    <name evidence="18" type="ORF">F7725_011535</name>
</gene>
<dbReference type="GO" id="GO:0017134">
    <property type="term" value="F:fibroblast growth factor binding"/>
    <property type="evidence" value="ECO:0007669"/>
    <property type="project" value="TreeGrafter"/>
</dbReference>
<evidence type="ECO:0000313" key="18">
    <source>
        <dbReference type="EMBL" id="KAF3858334.1"/>
    </source>
</evidence>
<keyword evidence="7 16" id="KW-0336">GPI-anchor</keyword>
<dbReference type="Proteomes" id="UP000518266">
    <property type="component" value="Unassembled WGS sequence"/>
</dbReference>
<evidence type="ECO:0000256" key="9">
    <source>
        <dbReference type="ARBA" id="ARBA00022974"/>
    </source>
</evidence>
<dbReference type="OrthoDB" id="10010764at2759"/>
<evidence type="ECO:0000256" key="6">
    <source>
        <dbReference type="ARBA" id="ARBA00022525"/>
    </source>
</evidence>
<evidence type="ECO:0000256" key="16">
    <source>
        <dbReference type="RuleBase" id="RU003519"/>
    </source>
</evidence>
<feature type="region of interest" description="Disordered" evidence="17">
    <location>
        <begin position="70"/>
        <end position="126"/>
    </location>
</feature>
<reference evidence="18 19" key="1">
    <citation type="submission" date="2020-03" db="EMBL/GenBank/DDBJ databases">
        <title>Dissostichus mawsoni Genome sequencing and assembly.</title>
        <authorList>
            <person name="Park H."/>
        </authorList>
    </citation>
    <scope>NUCLEOTIDE SEQUENCE [LARGE SCALE GENOMIC DNA]</scope>
    <source>
        <strain evidence="18">DM0001</strain>
        <tissue evidence="18">Muscle</tissue>
    </source>
</reference>
<keyword evidence="12" id="KW-0325">Glycoprotein</keyword>
<sequence>MKKARAELAARHREGRDSFHLKNMMELAFTGALLLLAAAAAAAAAVATLQQQETQEKFPKLGQMEAWDELGSGETEEGSTTDCDDEDGCQASGDAHTASSGGKPLGRQPGGESPRENPSKPPSVKMVGMYADYSTEKVPGCPQRHTKAQRNTLQGAFLINASACLQRYLGGVTGVGGGDGLAHTMGGFVGGYDVERRLHDVRQVLASFHMFESNVPPLSVYNTFAQLDEEEREEQVVEIYPVGGAAVQWPAFLSKNMVEYNLAREHLRICPQGYTCCTSDMEDTLSMLSRREMEGLLKEAGRSLQTSLNGQYKAFDGYFLELLNRSAISLQENFHQTFGLLYYQNAQIFSELYTDLRNYYRGSNVNLEEVLNEFWARLLEKLFYQTNKQYFISEDYLECVSKQIETLRPFGETPRLMKTMVTRTFVAARSFVQGLVVSGEVVRKVSQVQLSQECMRAMMTMTYCPHCRGMASARPCANYCSNVMKGCLANQADLNTEWRHLAETMMQVVGRFDGSSGVDSLVLSIPTRISEAMFTMMDNIEPINNKLFQACGNLREGGTSSTGADDIVKKGKVTVEDRLGTSTNKMEKLVSDVTMRLREMQPYWVSLPSVLCSDRVATGTGAEDKCWNGMSLMGDGLASQINNPEVEIDITKPDMTIRQQIMQLKIMTHRLKNALNGQDVDFQDTSDDVSGSGSGVCADDVCGRSPRLVLPVTQRPVNYPYLPENEKVKASANQNLPGIPIYLLSLLMLLLRR</sequence>
<keyword evidence="5" id="KW-1003">Cell membrane</keyword>
<dbReference type="GO" id="GO:0005576">
    <property type="term" value="C:extracellular region"/>
    <property type="evidence" value="ECO:0007669"/>
    <property type="project" value="UniProtKB-SubCell"/>
</dbReference>
<keyword evidence="6" id="KW-0964">Secreted</keyword>
<dbReference type="GO" id="GO:0009986">
    <property type="term" value="C:cell surface"/>
    <property type="evidence" value="ECO:0007669"/>
    <property type="project" value="TreeGrafter"/>
</dbReference>
<evidence type="ECO:0000256" key="5">
    <source>
        <dbReference type="ARBA" id="ARBA00022475"/>
    </source>
</evidence>
<evidence type="ECO:0000256" key="3">
    <source>
        <dbReference type="ARBA" id="ARBA00010260"/>
    </source>
</evidence>
<dbReference type="GO" id="GO:0040037">
    <property type="term" value="P:negative regulation of fibroblast growth factor receptor signaling pathway"/>
    <property type="evidence" value="ECO:0007669"/>
    <property type="project" value="TreeGrafter"/>
</dbReference>